<accession>A0A4P5NR20</accession>
<protein>
    <submittedName>
        <fullName evidence="1">Uncharacterized protein</fullName>
    </submittedName>
</protein>
<dbReference type="EMBL" id="BDLU01000045">
    <property type="protein sequence ID" value="GCE83919.1"/>
    <property type="molecule type" value="Genomic_DNA"/>
</dbReference>
<evidence type="ECO:0000313" key="2">
    <source>
        <dbReference type="Proteomes" id="UP000315095"/>
    </source>
</evidence>
<dbReference type="Proteomes" id="UP000315095">
    <property type="component" value="Unassembled WGS sequence"/>
</dbReference>
<dbReference type="OrthoDB" id="9947563at2"/>
<reference evidence="2" key="1">
    <citation type="submission" date="2017-01" db="EMBL/GenBank/DDBJ databases">
        <title>Komagataeibacter sp. MSKU9 whole genome sequencing project.</title>
        <authorList>
            <person name="Matsutani M."/>
            <person name="Naloka K."/>
            <person name="Theeragool G."/>
            <person name="Yakushi T."/>
            <person name="Matsushita K."/>
        </authorList>
    </citation>
    <scope>NUCLEOTIDE SEQUENCE [LARGE SCALE GENOMIC DNA]</scope>
    <source>
        <strain evidence="2">MSKU9</strain>
    </source>
</reference>
<evidence type="ECO:0000313" key="1">
    <source>
        <dbReference type="EMBL" id="GCE83919.1"/>
    </source>
</evidence>
<gene>
    <name evidence="1" type="ORF">MSKU9_2060</name>
</gene>
<sequence length="85" mass="9398">MNASPHYQPQTDAERLQVLAWQVKKHTSLCFGAGVIMQCLRERMEKSDDVSAGWINPALSLVEDAVVSSSAWLEERANIAVGEPE</sequence>
<name>A0A4P5NR20_9PROT</name>
<dbReference type="AlphaFoldDB" id="A0A4P5NR20"/>
<comment type="caution">
    <text evidence="1">The sequence shown here is derived from an EMBL/GenBank/DDBJ whole genome shotgun (WGS) entry which is preliminary data.</text>
</comment>
<organism evidence="1 2">
    <name type="scientific">Komagataeibacter diospyri</name>
    <dbReference type="NCBI Taxonomy" id="1932662"/>
    <lineage>
        <taxon>Bacteria</taxon>
        <taxon>Pseudomonadati</taxon>
        <taxon>Pseudomonadota</taxon>
        <taxon>Alphaproteobacteria</taxon>
        <taxon>Acetobacterales</taxon>
        <taxon>Acetobacteraceae</taxon>
        <taxon>Komagataeibacter</taxon>
    </lineage>
</organism>
<proteinExistence type="predicted"/>
<keyword evidence="2" id="KW-1185">Reference proteome</keyword>
<dbReference type="RefSeq" id="WP_010511582.1">
    <property type="nucleotide sequence ID" value="NZ_BDLU01000045.1"/>
</dbReference>